<protein>
    <submittedName>
        <fullName evidence="2">Uncharacterized protein</fullName>
    </submittedName>
</protein>
<gene>
    <name evidence="2" type="ORF">MOO44_08585</name>
</gene>
<dbReference type="RefSeq" id="WP_260116704.1">
    <property type="nucleotide sequence ID" value="NZ_CP093361.1"/>
</dbReference>
<evidence type="ECO:0000313" key="2">
    <source>
        <dbReference type="EMBL" id="UQS86904.1"/>
    </source>
</evidence>
<reference evidence="2" key="1">
    <citation type="journal article" date="2022" name="Int. J. Syst. Evol. Microbiol.">
        <title>Apilactobacillus apisilvae sp. nov., Nicolia spurrieriana gen. nov. sp. nov., Bombilactobacillus folatiphilus sp. nov. and Bombilactobacillus thymidiniphilus sp. nov., four new lactic acid bacterial isolates from stingless bees Tetragonula carbonaria and Austroplebeia australis.</title>
        <authorList>
            <person name="Oliphant S.A."/>
            <person name="Watson-Haigh N.S."/>
            <person name="Sumby K.M."/>
            <person name="Gardner J."/>
            <person name="Groom S."/>
            <person name="Jiranek V."/>
        </authorList>
    </citation>
    <scope>NUCLEOTIDE SEQUENCE</scope>
    <source>
        <strain evidence="2">SGEP1_A5</strain>
    </source>
</reference>
<accession>A0A976RSD2</accession>
<feature type="chain" id="PRO_5039417331" evidence="1">
    <location>
        <begin position="22"/>
        <end position="262"/>
    </location>
</feature>
<sequence>MKNYKWIFLVLFMTFVGYKFTNQVAHANTSILDTYIDGGYTDFSNAVKDANDPNYFDPKNSSDYYTKVPKGYHFLMVRKNAIIGASEKTNGLPIYPYPYGDTLIVNKIINNNGKYRFKVLNKGTSSPGKYRYISANKELVKFIPDSIRFNLGGVADPREAKDISKSYPAITVPGVISQAFIQRDYGNPPYTPADEKRAMKRAPGENKLLAEYFKNREVRPISYYVKRHKFFDKYFGLKGSSSLVNYRKYFPQNDLNIKNYLK</sequence>
<dbReference type="Proteomes" id="UP000831181">
    <property type="component" value="Chromosome"/>
</dbReference>
<name>A0A976RSD2_9LACO</name>
<keyword evidence="1" id="KW-0732">Signal</keyword>
<proteinExistence type="predicted"/>
<evidence type="ECO:0000313" key="3">
    <source>
        <dbReference type="Proteomes" id="UP000831181"/>
    </source>
</evidence>
<dbReference type="KEGG" id="lbe:MOO44_08585"/>
<feature type="signal peptide" evidence="1">
    <location>
        <begin position="1"/>
        <end position="21"/>
    </location>
</feature>
<evidence type="ECO:0000256" key="1">
    <source>
        <dbReference type="SAM" id="SignalP"/>
    </source>
</evidence>
<keyword evidence="3" id="KW-1185">Reference proteome</keyword>
<dbReference type="EMBL" id="CP093361">
    <property type="protein sequence ID" value="UQS86904.1"/>
    <property type="molecule type" value="Genomic_DNA"/>
</dbReference>
<dbReference type="AlphaFoldDB" id="A0A976RSD2"/>
<organism evidence="2 3">
    <name type="scientific">Nicoliella spurrieriana</name>
    <dbReference type="NCBI Taxonomy" id="2925830"/>
    <lineage>
        <taxon>Bacteria</taxon>
        <taxon>Bacillati</taxon>
        <taxon>Bacillota</taxon>
        <taxon>Bacilli</taxon>
        <taxon>Lactobacillales</taxon>
        <taxon>Lactobacillaceae</taxon>
        <taxon>Nicoliella</taxon>
    </lineage>
</organism>